<accession>A0AAE0Z853</accession>
<keyword evidence="1" id="KW-1015">Disulfide bond</keyword>
<protein>
    <recommendedName>
        <fullName evidence="2">C-type lectin domain-containing protein</fullName>
    </recommendedName>
</protein>
<dbReference type="InterPro" id="IPR018378">
    <property type="entry name" value="C-type_lectin_CS"/>
</dbReference>
<dbReference type="InterPro" id="IPR001304">
    <property type="entry name" value="C-type_lectin-like"/>
</dbReference>
<dbReference type="PANTHER" id="PTHR22803">
    <property type="entry name" value="MANNOSE, PHOSPHOLIPASE, LECTIN RECEPTOR RELATED"/>
    <property type="match status" value="1"/>
</dbReference>
<keyword evidence="4" id="KW-1185">Reference proteome</keyword>
<gene>
    <name evidence="3" type="ORF">RRG08_000380</name>
</gene>
<evidence type="ECO:0000313" key="3">
    <source>
        <dbReference type="EMBL" id="KAK3764588.1"/>
    </source>
</evidence>
<dbReference type="Pfam" id="PF00059">
    <property type="entry name" value="Lectin_C"/>
    <property type="match status" value="1"/>
</dbReference>
<dbReference type="Proteomes" id="UP001283361">
    <property type="component" value="Unassembled WGS sequence"/>
</dbReference>
<dbReference type="PROSITE" id="PS50041">
    <property type="entry name" value="C_TYPE_LECTIN_2"/>
    <property type="match status" value="1"/>
</dbReference>
<evidence type="ECO:0000313" key="4">
    <source>
        <dbReference type="Proteomes" id="UP001283361"/>
    </source>
</evidence>
<dbReference type="AlphaFoldDB" id="A0AAE0Z853"/>
<dbReference type="CDD" id="cd00037">
    <property type="entry name" value="CLECT"/>
    <property type="match status" value="1"/>
</dbReference>
<sequence length="281" mass="32144">MKVLEGSPQWPRSISNETNISNENENIGRLESMLVAMLYGATGWTRFKPDFYFSIGLNFCSSGWLQSPTSYSCIKFYHEKKSWGDARNTCQAVNGNLIINLDDKKENLIAAQRKRHTDEEFWIGLNDRKNEDHFKWLDGTQMISKTYWDDDQPDDEHDNEDCVVLRNAKSSIAKWNDLTCSKHRKFICEFFPDCPGNTFGGRCTDICNLTCGGANNTCKRFDGFCINGCYIGYQGNTCDALHKQEGVDCQEAHEDHPFSKPPANVTHHVCGLEQEKDRSRH</sequence>
<evidence type="ECO:0000256" key="1">
    <source>
        <dbReference type="ARBA" id="ARBA00023157"/>
    </source>
</evidence>
<dbReference type="Gene3D" id="3.10.100.10">
    <property type="entry name" value="Mannose-Binding Protein A, subunit A"/>
    <property type="match status" value="1"/>
</dbReference>
<dbReference type="SUPFAM" id="SSF56436">
    <property type="entry name" value="C-type lectin-like"/>
    <property type="match status" value="1"/>
</dbReference>
<organism evidence="3 4">
    <name type="scientific">Elysia crispata</name>
    <name type="common">lettuce slug</name>
    <dbReference type="NCBI Taxonomy" id="231223"/>
    <lineage>
        <taxon>Eukaryota</taxon>
        <taxon>Metazoa</taxon>
        <taxon>Spiralia</taxon>
        <taxon>Lophotrochozoa</taxon>
        <taxon>Mollusca</taxon>
        <taxon>Gastropoda</taxon>
        <taxon>Heterobranchia</taxon>
        <taxon>Euthyneura</taxon>
        <taxon>Panpulmonata</taxon>
        <taxon>Sacoglossa</taxon>
        <taxon>Placobranchoidea</taxon>
        <taxon>Plakobranchidae</taxon>
        <taxon>Elysia</taxon>
    </lineage>
</organism>
<dbReference type="SMART" id="SM00034">
    <property type="entry name" value="CLECT"/>
    <property type="match status" value="1"/>
</dbReference>
<feature type="domain" description="C-type lectin" evidence="2">
    <location>
        <begin position="69"/>
        <end position="189"/>
    </location>
</feature>
<reference evidence="3" key="1">
    <citation type="journal article" date="2023" name="G3 (Bethesda)">
        <title>A reference genome for the long-term kleptoplast-retaining sea slug Elysia crispata morphotype clarki.</title>
        <authorList>
            <person name="Eastman K.E."/>
            <person name="Pendleton A.L."/>
            <person name="Shaikh M.A."/>
            <person name="Suttiyut T."/>
            <person name="Ogas R."/>
            <person name="Tomko P."/>
            <person name="Gavelis G."/>
            <person name="Widhalm J.R."/>
            <person name="Wisecaver J.H."/>
        </authorList>
    </citation>
    <scope>NUCLEOTIDE SEQUENCE</scope>
    <source>
        <strain evidence="3">ECLA1</strain>
    </source>
</reference>
<proteinExistence type="predicted"/>
<dbReference type="InterPro" id="IPR016187">
    <property type="entry name" value="CTDL_fold"/>
</dbReference>
<dbReference type="PROSITE" id="PS00615">
    <property type="entry name" value="C_TYPE_LECTIN_1"/>
    <property type="match status" value="1"/>
</dbReference>
<dbReference type="InterPro" id="IPR016186">
    <property type="entry name" value="C-type_lectin-like/link_sf"/>
</dbReference>
<dbReference type="EMBL" id="JAWDGP010004424">
    <property type="protein sequence ID" value="KAK3764588.1"/>
    <property type="molecule type" value="Genomic_DNA"/>
</dbReference>
<name>A0AAE0Z853_9GAST</name>
<comment type="caution">
    <text evidence="3">The sequence shown here is derived from an EMBL/GenBank/DDBJ whole genome shotgun (WGS) entry which is preliminary data.</text>
</comment>
<evidence type="ECO:0000259" key="2">
    <source>
        <dbReference type="PROSITE" id="PS50041"/>
    </source>
</evidence>
<dbReference type="InterPro" id="IPR050111">
    <property type="entry name" value="C-type_lectin/snaclec_domain"/>
</dbReference>